<evidence type="ECO:0000313" key="5">
    <source>
        <dbReference type="Proteomes" id="UP000006050"/>
    </source>
</evidence>
<dbReference type="PATRIC" id="fig|866536.3.peg.1841"/>
<proteinExistence type="predicted"/>
<dbReference type="HOGENOM" id="CLU_004847_0_0_10"/>
<keyword evidence="1" id="KW-0677">Repeat</keyword>
<evidence type="ECO:0000256" key="2">
    <source>
        <dbReference type="SAM" id="MobiDB-lite"/>
    </source>
</evidence>
<feature type="domain" description="Sortilin N-terminal" evidence="3">
    <location>
        <begin position="145"/>
        <end position="326"/>
    </location>
</feature>
<dbReference type="InterPro" id="IPR031778">
    <property type="entry name" value="Sortilin_N"/>
</dbReference>
<dbReference type="eggNOG" id="COG4447">
    <property type="taxonomic scope" value="Bacteria"/>
</dbReference>
<evidence type="ECO:0000259" key="3">
    <source>
        <dbReference type="Pfam" id="PF15902"/>
    </source>
</evidence>
<name>I3Z563_BELBD</name>
<accession>I3Z563</accession>
<gene>
    <name evidence="4" type="ordered locus">Belba_1782</name>
</gene>
<sequence length="924" mass="103405">MHKNLRQLSILTAVFLFEAGIISTNAQQIKPSSSKEMQTAFQKHQEMFASTPFKNYPLRNIGPTNMSGRITDIEVSSDFKTYYIAAASGGVWKTSDNGQSFSPIFDHQGALGMGDMALAPSDDNIIWVGTGENNSSRSTYAGNGVYKSIDAGKTWEFVGFPHSQHIGQIQIHPSNPNIVWVGIMGSLYSKNQERGLYKTTDGGKTWKRTLFVDDNTGVIDIKVQPGNPNVILAATWERMRQAHDFVGNGKGSAIWRSEDGGDTWSKSMVGFPQDEFVGRIGYDFSLSSPNIVYALHDYQKTEERERRSSTNTNNDALTFEKFEKMTSNDVLTLEDDALNQFLRRNRFASKYDAKSVKKLIENKKITPTDIATYSSGGVDANSAIINSSVIGAEVYRSEDAGKSWKKVNETGLDRVYNSYGYYFGEVRTSTQDPDELFILGVPLMVSRDGGKTFANTDSVGNVHSDHQSMWINPNDSKHILLGTDGGLYVSYGNGERWTHHNDQLTISQFYSIMVDEATPYNVYGGMQDNGVWYGKSTSRPADQWNSLFGGDGMVVAVDTRSNDIVYTGSQFGNYYRINTSTNERKYVTPGHDIGNKPNRWNWRTPATLSKHNQDIFYMGSQYVYRSLDKGDTWETISPDLTKGPKEGNVPFATLTVVEESPLEFGTLYAGSDDGNIWYTRDHGNSWIDIKKGLPQDRWISSITPSQHVEGLVYVTLTGYRNDEFTPHVYKSTNYGTTWTPISGNLPTEAMNVIREDHHHPEILYIGSDHGLYVTLDGGKSYDLVQGNIPNVSIYDMIIQKNENDLVIGSHGRSVYIMDLNPLYEMVKNKSAEISLLSVTDAQLFQRRGTPSMDAMFYIPNTGEVQITIKNSKGETLKTWTDNFSKGFNQVSWDLKPESGNPSRGKFSIELSKNGQNSTKEFEIK</sequence>
<dbReference type="OrthoDB" id="9757809at2"/>
<dbReference type="STRING" id="866536.Belba_1782"/>
<dbReference type="SUPFAM" id="SSF110296">
    <property type="entry name" value="Oligoxyloglucan reducing end-specific cellobiohydrolase"/>
    <property type="match status" value="2"/>
</dbReference>
<organism evidence="4 5">
    <name type="scientific">Belliella baltica (strain DSM 15883 / CIP 108006 / LMG 21964 / BA134)</name>
    <dbReference type="NCBI Taxonomy" id="866536"/>
    <lineage>
        <taxon>Bacteria</taxon>
        <taxon>Pseudomonadati</taxon>
        <taxon>Bacteroidota</taxon>
        <taxon>Cytophagia</taxon>
        <taxon>Cytophagales</taxon>
        <taxon>Cyclobacteriaceae</taxon>
        <taxon>Belliella</taxon>
    </lineage>
</organism>
<dbReference type="KEGG" id="bbd:Belba_1782"/>
<dbReference type="RefSeq" id="WP_014772361.1">
    <property type="nucleotide sequence ID" value="NC_018010.1"/>
</dbReference>
<dbReference type="Gene3D" id="2.130.10.10">
    <property type="entry name" value="YVTN repeat-like/Quinoprotein amine dehydrogenase"/>
    <property type="match status" value="4"/>
</dbReference>
<dbReference type="InterPro" id="IPR015943">
    <property type="entry name" value="WD40/YVTN_repeat-like_dom_sf"/>
</dbReference>
<dbReference type="EMBL" id="CP003281">
    <property type="protein sequence ID" value="AFL84381.1"/>
    <property type="molecule type" value="Genomic_DNA"/>
</dbReference>
<dbReference type="PANTHER" id="PTHR12106">
    <property type="entry name" value="SORTILIN RELATED"/>
    <property type="match status" value="1"/>
</dbReference>
<dbReference type="AlphaFoldDB" id="I3Z563"/>
<evidence type="ECO:0000313" key="4">
    <source>
        <dbReference type="EMBL" id="AFL84381.1"/>
    </source>
</evidence>
<protein>
    <submittedName>
        <fullName evidence="4">BNR/Asp-box repeat protein</fullName>
    </submittedName>
</protein>
<dbReference type="Proteomes" id="UP000006050">
    <property type="component" value="Chromosome"/>
</dbReference>
<keyword evidence="5" id="KW-1185">Reference proteome</keyword>
<dbReference type="Pfam" id="PF15902">
    <property type="entry name" value="Sortilin-Vps10"/>
    <property type="match status" value="1"/>
</dbReference>
<reference evidence="5" key="1">
    <citation type="submission" date="2012-06" db="EMBL/GenBank/DDBJ databases">
        <title>The complete genome of Belliella baltica DSM 15883.</title>
        <authorList>
            <person name="Lucas S."/>
            <person name="Copeland A."/>
            <person name="Lapidus A."/>
            <person name="Goodwin L."/>
            <person name="Pitluck S."/>
            <person name="Peters L."/>
            <person name="Mikhailova N."/>
            <person name="Davenport K."/>
            <person name="Kyrpides N."/>
            <person name="Mavromatis K."/>
            <person name="Pagani I."/>
            <person name="Ivanova N."/>
            <person name="Ovchinnikova G."/>
            <person name="Zeytun A."/>
            <person name="Detter J.C."/>
            <person name="Han C."/>
            <person name="Land M."/>
            <person name="Hauser L."/>
            <person name="Markowitz V."/>
            <person name="Cheng J.-F."/>
            <person name="Hugenholtz P."/>
            <person name="Woyke T."/>
            <person name="Wu D."/>
            <person name="Tindall B."/>
            <person name="Pomrenke H."/>
            <person name="Brambilla E."/>
            <person name="Klenk H.-P."/>
            <person name="Eisen J.A."/>
        </authorList>
    </citation>
    <scope>NUCLEOTIDE SEQUENCE [LARGE SCALE GENOMIC DNA]</scope>
    <source>
        <strain evidence="5">DSM 15883 / CIP 108006 / LMG 21964 / BA134</strain>
    </source>
</reference>
<dbReference type="CDD" id="cd15482">
    <property type="entry name" value="Sialidase_non-viral"/>
    <property type="match status" value="1"/>
</dbReference>
<feature type="region of interest" description="Disordered" evidence="2">
    <location>
        <begin position="894"/>
        <end position="924"/>
    </location>
</feature>
<dbReference type="PANTHER" id="PTHR12106:SF27">
    <property type="entry name" value="SORTILIN-RELATED RECEPTOR"/>
    <property type="match status" value="1"/>
</dbReference>
<dbReference type="InterPro" id="IPR050310">
    <property type="entry name" value="VPS10-sortilin"/>
</dbReference>
<evidence type="ECO:0000256" key="1">
    <source>
        <dbReference type="ARBA" id="ARBA00022737"/>
    </source>
</evidence>
<dbReference type="Gene3D" id="2.60.40.4070">
    <property type="match status" value="1"/>
</dbReference>
<dbReference type="eggNOG" id="COG4409">
    <property type="taxonomic scope" value="Bacteria"/>
</dbReference>